<reference evidence="2" key="1">
    <citation type="submission" date="2018-12" db="EMBL/GenBank/DDBJ databases">
        <authorList>
            <person name="Syme R.A."/>
            <person name="Farfan-Caceres L."/>
            <person name="Lichtenzveig J."/>
        </authorList>
    </citation>
    <scope>NUCLEOTIDE SEQUENCE</scope>
    <source>
        <strain evidence="2">Al4</strain>
    </source>
</reference>
<feature type="region of interest" description="Disordered" evidence="1">
    <location>
        <begin position="72"/>
        <end position="93"/>
    </location>
</feature>
<dbReference type="EMBL" id="RZGK01000017">
    <property type="protein sequence ID" value="KAF9692951.1"/>
    <property type="molecule type" value="Genomic_DNA"/>
</dbReference>
<gene>
    <name evidence="2" type="ORF">EKO04_009201</name>
</gene>
<name>A0A8H7IZP1_9PLEO</name>
<sequence>MKGTSLRTGLEIEIEPFILDLNSPCSTTPSSPTSETDESVPSKDFSSNVSDLASASCLTSDLGKCDLFSKTTTTSSISDSKSGESDLGYNTDSTDLPALHPLPTSPSLTLFETLASDLRSREPSPASRAAILYYLPRSPVVQRDISALVPSLLDDTEIMSYLATNIGYYYAHNYISDTELEYLLAQILVCGDEQGRVYQNLDNRVLQLYHFTKRQIEQYRNMVIPVHKLREVENHQKMLRKNSRRHEKDWRRKRAAARCTLPEEWHARANIPLPYGCSTYADVFTDVNESYTLQGPPCVDWAQARPSSYQSLGLESRRPRVAVPDGNADKRVPGTTGLVAATCEAEEFSVTRVSFEALGSWSDESGDGVVIVLPRFAALSL</sequence>
<keyword evidence="3" id="KW-1185">Reference proteome</keyword>
<evidence type="ECO:0000313" key="3">
    <source>
        <dbReference type="Proteomes" id="UP000651452"/>
    </source>
</evidence>
<feature type="compositionally biased region" description="Low complexity" evidence="1">
    <location>
        <begin position="23"/>
        <end position="34"/>
    </location>
</feature>
<protein>
    <submittedName>
        <fullName evidence="2">Uncharacterized protein</fullName>
    </submittedName>
</protein>
<proteinExistence type="predicted"/>
<dbReference type="OrthoDB" id="3675680at2759"/>
<comment type="caution">
    <text evidence="2">The sequence shown here is derived from an EMBL/GenBank/DDBJ whole genome shotgun (WGS) entry which is preliminary data.</text>
</comment>
<reference evidence="2" key="2">
    <citation type="submission" date="2020-09" db="EMBL/GenBank/DDBJ databases">
        <title>Reference genome assembly for Australian Ascochyta lentis isolate Al4.</title>
        <authorList>
            <person name="Lee R.C."/>
            <person name="Farfan-Caceres L.M."/>
            <person name="Debler J.W."/>
            <person name="Williams A.H."/>
            <person name="Henares B.M."/>
        </authorList>
    </citation>
    <scope>NUCLEOTIDE SEQUENCE</scope>
    <source>
        <strain evidence="2">Al4</strain>
    </source>
</reference>
<feature type="region of interest" description="Disordered" evidence="1">
    <location>
        <begin position="21"/>
        <end position="48"/>
    </location>
</feature>
<dbReference type="Proteomes" id="UP000651452">
    <property type="component" value="Unassembled WGS sequence"/>
</dbReference>
<accession>A0A8H7IZP1</accession>
<evidence type="ECO:0000313" key="2">
    <source>
        <dbReference type="EMBL" id="KAF9692951.1"/>
    </source>
</evidence>
<dbReference type="AlphaFoldDB" id="A0A8H7IZP1"/>
<organism evidence="2 3">
    <name type="scientific">Ascochyta lentis</name>
    <dbReference type="NCBI Taxonomy" id="205686"/>
    <lineage>
        <taxon>Eukaryota</taxon>
        <taxon>Fungi</taxon>
        <taxon>Dikarya</taxon>
        <taxon>Ascomycota</taxon>
        <taxon>Pezizomycotina</taxon>
        <taxon>Dothideomycetes</taxon>
        <taxon>Pleosporomycetidae</taxon>
        <taxon>Pleosporales</taxon>
        <taxon>Pleosporineae</taxon>
        <taxon>Didymellaceae</taxon>
        <taxon>Ascochyta</taxon>
    </lineage>
</organism>
<evidence type="ECO:0000256" key="1">
    <source>
        <dbReference type="SAM" id="MobiDB-lite"/>
    </source>
</evidence>